<dbReference type="InterPro" id="IPR029787">
    <property type="entry name" value="Nucleotide_cyclase"/>
</dbReference>
<dbReference type="STRING" id="1232683.ADIMK_2085"/>
<feature type="domain" description="PAC" evidence="4">
    <location>
        <begin position="329"/>
        <end position="382"/>
    </location>
</feature>
<dbReference type="CDD" id="cd00130">
    <property type="entry name" value="PAS"/>
    <property type="match status" value="2"/>
</dbReference>
<feature type="transmembrane region" description="Helical" evidence="2">
    <location>
        <begin position="12"/>
        <end position="35"/>
    </location>
</feature>
<feature type="domain" description="EAL" evidence="5">
    <location>
        <begin position="679"/>
        <end position="933"/>
    </location>
</feature>
<comment type="caution">
    <text evidence="7">The sequence shown here is derived from an EMBL/GenBank/DDBJ whole genome shotgun (WGS) entry which is preliminary data.</text>
</comment>
<protein>
    <submittedName>
        <fullName evidence="7">Diguanylate cyclase</fullName>
    </submittedName>
</protein>
<dbReference type="FunFam" id="3.30.70.270:FF:000001">
    <property type="entry name" value="Diguanylate cyclase domain protein"/>
    <property type="match status" value="1"/>
</dbReference>
<dbReference type="Gene3D" id="3.30.450.20">
    <property type="entry name" value="PAS domain"/>
    <property type="match status" value="2"/>
</dbReference>
<evidence type="ECO:0000259" key="6">
    <source>
        <dbReference type="PROSITE" id="PS50887"/>
    </source>
</evidence>
<dbReference type="Gene3D" id="3.20.20.450">
    <property type="entry name" value="EAL domain"/>
    <property type="match status" value="1"/>
</dbReference>
<dbReference type="CDD" id="cd01948">
    <property type="entry name" value="EAL"/>
    <property type="match status" value="1"/>
</dbReference>
<dbReference type="PROSITE" id="PS50112">
    <property type="entry name" value="PAS"/>
    <property type="match status" value="2"/>
</dbReference>
<evidence type="ECO:0000313" key="7">
    <source>
        <dbReference type="EMBL" id="KEA63783.1"/>
    </source>
</evidence>
<dbReference type="InterPro" id="IPR035965">
    <property type="entry name" value="PAS-like_dom_sf"/>
</dbReference>
<accession>A0A081FZ28</accession>
<feature type="domain" description="PAC" evidence="4">
    <location>
        <begin position="452"/>
        <end position="504"/>
    </location>
</feature>
<reference evidence="7 8" key="1">
    <citation type="submission" date="2014-04" db="EMBL/GenBank/DDBJ databases">
        <title>Marinobacterium kochiensis sp. nov., isolated from sediment sample collected from Kochi backwaters in Kerala, India.</title>
        <authorList>
            <person name="Singh A."/>
            <person name="Pinnaka A.K."/>
        </authorList>
    </citation>
    <scope>NUCLEOTIDE SEQUENCE [LARGE SCALE GENOMIC DNA]</scope>
    <source>
        <strain evidence="7 8">AK27</strain>
    </source>
</reference>
<dbReference type="InterPro" id="IPR000160">
    <property type="entry name" value="GGDEF_dom"/>
</dbReference>
<feature type="domain" description="GGDEF" evidence="6">
    <location>
        <begin position="536"/>
        <end position="670"/>
    </location>
</feature>
<dbReference type="GO" id="GO:0003824">
    <property type="term" value="F:catalytic activity"/>
    <property type="evidence" value="ECO:0007669"/>
    <property type="project" value="UniProtKB-ARBA"/>
</dbReference>
<dbReference type="PROSITE" id="PS50113">
    <property type="entry name" value="PAC"/>
    <property type="match status" value="2"/>
</dbReference>
<dbReference type="Pfam" id="PF13426">
    <property type="entry name" value="PAS_9"/>
    <property type="match status" value="1"/>
</dbReference>
<dbReference type="SUPFAM" id="SSF55073">
    <property type="entry name" value="Nucleotide cyclase"/>
    <property type="match status" value="1"/>
</dbReference>
<dbReference type="PANTHER" id="PTHR44757:SF2">
    <property type="entry name" value="BIOFILM ARCHITECTURE MAINTENANCE PROTEIN MBAA"/>
    <property type="match status" value="1"/>
</dbReference>
<dbReference type="PROSITE" id="PS50887">
    <property type="entry name" value="GGDEF"/>
    <property type="match status" value="1"/>
</dbReference>
<dbReference type="RefSeq" id="WP_051692849.1">
    <property type="nucleotide sequence ID" value="NZ_JMQN01000029.1"/>
</dbReference>
<dbReference type="CDD" id="cd01949">
    <property type="entry name" value="GGDEF"/>
    <property type="match status" value="1"/>
</dbReference>
<dbReference type="InterPro" id="IPR001610">
    <property type="entry name" value="PAC"/>
</dbReference>
<dbReference type="Pfam" id="PF00990">
    <property type="entry name" value="GGDEF"/>
    <property type="match status" value="1"/>
</dbReference>
<dbReference type="Pfam" id="PF08447">
    <property type="entry name" value="PAS_3"/>
    <property type="match status" value="1"/>
</dbReference>
<evidence type="ECO:0000313" key="8">
    <source>
        <dbReference type="Proteomes" id="UP000028252"/>
    </source>
</evidence>
<keyword evidence="2" id="KW-0472">Membrane</keyword>
<organism evidence="7 8">
    <name type="scientific">Marinobacterium lacunae</name>
    <dbReference type="NCBI Taxonomy" id="1232683"/>
    <lineage>
        <taxon>Bacteria</taxon>
        <taxon>Pseudomonadati</taxon>
        <taxon>Pseudomonadota</taxon>
        <taxon>Gammaproteobacteria</taxon>
        <taxon>Oceanospirillales</taxon>
        <taxon>Oceanospirillaceae</taxon>
        <taxon>Marinobacterium</taxon>
    </lineage>
</organism>
<dbReference type="InterPro" id="IPR035919">
    <property type="entry name" value="EAL_sf"/>
</dbReference>
<dbReference type="SMART" id="SM00091">
    <property type="entry name" value="PAS"/>
    <property type="match status" value="2"/>
</dbReference>
<keyword evidence="2" id="KW-0812">Transmembrane</keyword>
<name>A0A081FZ28_9GAMM</name>
<dbReference type="SMART" id="SM00267">
    <property type="entry name" value="GGDEF"/>
    <property type="match status" value="1"/>
</dbReference>
<dbReference type="PANTHER" id="PTHR44757">
    <property type="entry name" value="DIGUANYLATE CYCLASE DGCP"/>
    <property type="match status" value="1"/>
</dbReference>
<dbReference type="Pfam" id="PF00563">
    <property type="entry name" value="EAL"/>
    <property type="match status" value="1"/>
</dbReference>
<dbReference type="Proteomes" id="UP000028252">
    <property type="component" value="Unassembled WGS sequence"/>
</dbReference>
<evidence type="ECO:0000259" key="4">
    <source>
        <dbReference type="PROSITE" id="PS50113"/>
    </source>
</evidence>
<keyword evidence="8" id="KW-1185">Reference proteome</keyword>
<dbReference type="PROSITE" id="PS50883">
    <property type="entry name" value="EAL"/>
    <property type="match status" value="1"/>
</dbReference>
<keyword evidence="2" id="KW-1133">Transmembrane helix</keyword>
<dbReference type="SUPFAM" id="SSF55785">
    <property type="entry name" value="PYP-like sensor domain (PAS domain)"/>
    <property type="match status" value="2"/>
</dbReference>
<dbReference type="InterPro" id="IPR000700">
    <property type="entry name" value="PAS-assoc_C"/>
</dbReference>
<dbReference type="PATRIC" id="fig|1232683.4.peg.2044"/>
<feature type="transmembrane region" description="Helical" evidence="2">
    <location>
        <begin position="174"/>
        <end position="192"/>
    </location>
</feature>
<dbReference type="OrthoDB" id="9176779at2"/>
<sequence length="938" mass="106077">MHEKRRKPLSLLALLSLLIAIMVTIVFIVLTMSHFQVQSEHITRHMKEDARRSLERLSNNIAPLMEAYAVDDYEKMVATEAKLQAFYAITLEDKRKGASPDGPTFTSGSILGAEGTYIDFDPQNEAQQGRLQNAYYSVEAPIISSQGKPIGKISVYMTGEAISQELQRVLIENISASLVLALTLIGILIYAVQHLFVRPLYKISNAFAQCDDDGIPLLPAPEFGYGEVATLSHTLNTMRDVTRKARDAVQFERDCLQNVIDGTNVGTWEWHVQTGKTVFNERWAEIIGYTLEELEPVSIDTWLKFTHPDDLERSGDALQRHFSGEEPYYECEARMRHRDGHWVWVLDRGKVFTWDADGKPQTMFGTHQDITERRQAEEQLVLSASVFQHAREGIFITDAKGLIIDVNQAFSRITGYSKSDSVGQNPRILKSGRQDEAFYQAMWQELIRKGYWSGEIWNRRKNGEIYPEFLTISAVSDAEGRHQNYVALFADISTLKAHEQKLEQIAHYDVLTGLPNRLLLADRLRQAIAHSNRHHHPLALLFLDLDGFKEVNDRLGHDIGDLLLIELSKQLKRTLREEDTLARLGGDEFVAILPDIADMKDCRPGIERILETSSKQLLIEGHPVQVSASIGVTFYAPNDESDADQLIRQADQAMYQAKLNGKNRYHIFDAKQDRSLRHRYEEIEQIRHGLAHNEFELHYQPQLNLRTGQIVGVEALIRWNHPTLGLLSPGRFLPAIETHELMVLLGDWTIEQALTQLSRWQAQGLSMVVSVNIAAVHLQHSTFVPHLQEALARYPELKPDQLELEILETSALDNMTQVSKIMRECQAIGVMFSLDDFGTGYSSLSYLKHLPVRTLKIDQTFVRDMLEDPDDLAILKGVLGLAEAFNLEVIAEGVESQAHGEKLLSLGCELAQGYGIARPMPADALPQWIRSSAHQYAG</sequence>
<comment type="cofactor">
    <cofactor evidence="1">
        <name>Mg(2+)</name>
        <dbReference type="ChEBI" id="CHEBI:18420"/>
    </cofactor>
</comment>
<dbReference type="InterPro" id="IPR013655">
    <property type="entry name" value="PAS_fold_3"/>
</dbReference>
<dbReference type="EMBL" id="JMQN01000029">
    <property type="protein sequence ID" value="KEA63783.1"/>
    <property type="molecule type" value="Genomic_DNA"/>
</dbReference>
<feature type="domain" description="PAS" evidence="3">
    <location>
        <begin position="386"/>
        <end position="425"/>
    </location>
</feature>
<dbReference type="InterPro" id="IPR052155">
    <property type="entry name" value="Biofilm_reg_signaling"/>
</dbReference>
<dbReference type="SMART" id="SM00086">
    <property type="entry name" value="PAC"/>
    <property type="match status" value="2"/>
</dbReference>
<proteinExistence type="predicted"/>
<gene>
    <name evidence="7" type="ORF">ADIMK_2085</name>
</gene>
<dbReference type="NCBIfam" id="TIGR00229">
    <property type="entry name" value="sensory_box"/>
    <property type="match status" value="2"/>
</dbReference>
<dbReference type="eggNOG" id="COG5001">
    <property type="taxonomic scope" value="Bacteria"/>
</dbReference>
<dbReference type="SMART" id="SM00052">
    <property type="entry name" value="EAL"/>
    <property type="match status" value="1"/>
</dbReference>
<dbReference type="InterPro" id="IPR000014">
    <property type="entry name" value="PAS"/>
</dbReference>
<evidence type="ECO:0000256" key="2">
    <source>
        <dbReference type="SAM" id="Phobius"/>
    </source>
</evidence>
<evidence type="ECO:0000259" key="5">
    <source>
        <dbReference type="PROSITE" id="PS50883"/>
    </source>
</evidence>
<dbReference type="InterPro" id="IPR001633">
    <property type="entry name" value="EAL_dom"/>
</dbReference>
<dbReference type="NCBIfam" id="TIGR00254">
    <property type="entry name" value="GGDEF"/>
    <property type="match status" value="1"/>
</dbReference>
<dbReference type="InterPro" id="IPR043128">
    <property type="entry name" value="Rev_trsase/Diguanyl_cyclase"/>
</dbReference>
<dbReference type="AlphaFoldDB" id="A0A081FZ28"/>
<evidence type="ECO:0000259" key="3">
    <source>
        <dbReference type="PROSITE" id="PS50112"/>
    </source>
</evidence>
<feature type="domain" description="PAS" evidence="3">
    <location>
        <begin position="279"/>
        <end position="325"/>
    </location>
</feature>
<evidence type="ECO:0000256" key="1">
    <source>
        <dbReference type="ARBA" id="ARBA00001946"/>
    </source>
</evidence>
<dbReference type="Gene3D" id="3.30.70.270">
    <property type="match status" value="1"/>
</dbReference>
<dbReference type="SUPFAM" id="SSF141868">
    <property type="entry name" value="EAL domain-like"/>
    <property type="match status" value="1"/>
</dbReference>